<evidence type="ECO:0000256" key="1">
    <source>
        <dbReference type="ARBA" id="ARBA00006865"/>
    </source>
</evidence>
<proteinExistence type="inferred from homology"/>
<feature type="region of interest" description="Disordered" evidence="2">
    <location>
        <begin position="307"/>
        <end position="508"/>
    </location>
</feature>
<dbReference type="PROSITE" id="PS51762">
    <property type="entry name" value="GH16_2"/>
    <property type="match status" value="1"/>
</dbReference>
<dbReference type="PANTHER" id="PTHR10963:SF55">
    <property type="entry name" value="GLYCOSIDE HYDROLASE FAMILY 16 PROTEIN"/>
    <property type="match status" value="1"/>
</dbReference>
<dbReference type="GO" id="GO:0005975">
    <property type="term" value="P:carbohydrate metabolic process"/>
    <property type="evidence" value="ECO:0007669"/>
    <property type="project" value="InterPro"/>
</dbReference>
<dbReference type="GO" id="GO:0004553">
    <property type="term" value="F:hydrolase activity, hydrolyzing O-glycosyl compounds"/>
    <property type="evidence" value="ECO:0007669"/>
    <property type="project" value="InterPro"/>
</dbReference>
<dbReference type="PANTHER" id="PTHR10963">
    <property type="entry name" value="GLYCOSYL HYDROLASE-RELATED"/>
    <property type="match status" value="1"/>
</dbReference>
<dbReference type="Proteomes" id="UP001295423">
    <property type="component" value="Unassembled WGS sequence"/>
</dbReference>
<feature type="compositionally biased region" description="Pro residues" evidence="2">
    <location>
        <begin position="391"/>
        <end position="418"/>
    </location>
</feature>
<evidence type="ECO:0000256" key="3">
    <source>
        <dbReference type="SAM" id="SignalP"/>
    </source>
</evidence>
<evidence type="ECO:0000313" key="6">
    <source>
        <dbReference type="Proteomes" id="UP001295423"/>
    </source>
</evidence>
<dbReference type="InterPro" id="IPR013320">
    <property type="entry name" value="ConA-like_dom_sf"/>
</dbReference>
<feature type="signal peptide" evidence="3">
    <location>
        <begin position="1"/>
        <end position="22"/>
    </location>
</feature>
<organism evidence="5 6">
    <name type="scientific">Cylindrotheca closterium</name>
    <dbReference type="NCBI Taxonomy" id="2856"/>
    <lineage>
        <taxon>Eukaryota</taxon>
        <taxon>Sar</taxon>
        <taxon>Stramenopiles</taxon>
        <taxon>Ochrophyta</taxon>
        <taxon>Bacillariophyta</taxon>
        <taxon>Bacillariophyceae</taxon>
        <taxon>Bacillariophycidae</taxon>
        <taxon>Bacillariales</taxon>
        <taxon>Bacillariaceae</taxon>
        <taxon>Cylindrotheca</taxon>
    </lineage>
</organism>
<dbReference type="InterPro" id="IPR000757">
    <property type="entry name" value="Beta-glucanase-like"/>
</dbReference>
<evidence type="ECO:0000256" key="2">
    <source>
        <dbReference type="SAM" id="MobiDB-lite"/>
    </source>
</evidence>
<feature type="compositionally biased region" description="Polar residues" evidence="2">
    <location>
        <begin position="341"/>
        <end position="351"/>
    </location>
</feature>
<dbReference type="EMBL" id="CAKOGP040001892">
    <property type="protein sequence ID" value="CAJ1955735.1"/>
    <property type="molecule type" value="Genomic_DNA"/>
</dbReference>
<dbReference type="PRINTS" id="PR01217">
    <property type="entry name" value="PRICHEXTENSN"/>
</dbReference>
<feature type="compositionally biased region" description="Pro residues" evidence="2">
    <location>
        <begin position="355"/>
        <end position="371"/>
    </location>
</feature>
<dbReference type="AlphaFoldDB" id="A0AAD2FXC5"/>
<name>A0AAD2FXC5_9STRA</name>
<protein>
    <recommendedName>
        <fullName evidence="4">GH16 domain-containing protein</fullName>
    </recommendedName>
</protein>
<keyword evidence="3" id="KW-0732">Signal</keyword>
<dbReference type="Gene3D" id="2.60.120.200">
    <property type="match status" value="1"/>
</dbReference>
<dbReference type="CDD" id="cd08023">
    <property type="entry name" value="GH16_laminarinase_like"/>
    <property type="match status" value="1"/>
</dbReference>
<dbReference type="InterPro" id="IPR050546">
    <property type="entry name" value="Glycosyl_Hydrlase_16"/>
</dbReference>
<feature type="chain" id="PRO_5041932169" description="GH16 domain-containing protein" evidence="3">
    <location>
        <begin position="23"/>
        <end position="539"/>
    </location>
</feature>
<dbReference type="SUPFAM" id="SSF49899">
    <property type="entry name" value="Concanavalin A-like lectins/glucanases"/>
    <property type="match status" value="1"/>
</dbReference>
<sequence>MNHRSLHFYVLHLCFILPSTLAEIGQVLWRDDFDWGNSPNVNYWSYDLGGGGWGNQELQTYTTGAVSVSGGLLNIRAERISTGFTSGRIKTDGKMTFQYGTLEARIKTPDVADGLWPAFWTLGSNFEQVGWPRSGEIDIMEIGQGLAITEGVVNRRVISGAHWEFEEKLAAYALWKTFNVNLNEDFHIYRLDWTPTTLSTYVDGVRVWEMDIDSANCVDCEEFHQPHFVLLNLAVGGLFTSTGGAGSSSASSSSSSSAACSSSASSASSSSSSGGCGQPRIDVSAPLPANMQVDWVQIVDNGFAQVFPTGAPTPNPTPTVDRSGALSTKAPTKRPTPNPTPSVVTAFSTKSPTRRPTPNPTRNPTPQPTPQPVGRVGPLSTKSPTRRPTRNPTPHPTPRPPTRNPTPHPTPHPVPPTPRVFEPVGYYGKGGGKGGGPVGGKGGKGNTWNGYDYVDHGKGGKGGKGKGGKSGSSSSSSKKSSSSSGKGGKGKGGKGSSKGSKKSGSYTTLSSALEASAAPTLHQTQAIMTILSLALMLVT</sequence>
<feature type="domain" description="GH16" evidence="4">
    <location>
        <begin position="33"/>
        <end position="304"/>
    </location>
</feature>
<dbReference type="Pfam" id="PF00722">
    <property type="entry name" value="Glyco_hydro_16"/>
    <property type="match status" value="1"/>
</dbReference>
<comment type="caution">
    <text evidence="5">The sequence shown here is derived from an EMBL/GenBank/DDBJ whole genome shotgun (WGS) entry which is preliminary data.</text>
</comment>
<evidence type="ECO:0000313" key="5">
    <source>
        <dbReference type="EMBL" id="CAJ1955735.1"/>
    </source>
</evidence>
<gene>
    <name evidence="5" type="ORF">CYCCA115_LOCUS15898</name>
</gene>
<accession>A0AAD2FXC5</accession>
<reference evidence="5" key="1">
    <citation type="submission" date="2023-08" db="EMBL/GenBank/DDBJ databases">
        <authorList>
            <person name="Audoor S."/>
            <person name="Bilcke G."/>
        </authorList>
    </citation>
    <scope>NUCLEOTIDE SEQUENCE</scope>
</reference>
<keyword evidence="6" id="KW-1185">Reference proteome</keyword>
<feature type="compositionally biased region" description="Low complexity" evidence="2">
    <location>
        <begin position="471"/>
        <end position="484"/>
    </location>
</feature>
<feature type="compositionally biased region" description="Gly residues" evidence="2">
    <location>
        <begin position="427"/>
        <end position="445"/>
    </location>
</feature>
<evidence type="ECO:0000259" key="4">
    <source>
        <dbReference type="PROSITE" id="PS51762"/>
    </source>
</evidence>
<comment type="similarity">
    <text evidence="1">Belongs to the glycosyl hydrolase 16 family.</text>
</comment>